<proteinExistence type="predicted"/>
<accession>A0A0V1ET04</accession>
<evidence type="ECO:0000313" key="2">
    <source>
        <dbReference type="EMBL" id="KRY76179.1"/>
    </source>
</evidence>
<reference evidence="2 3" key="1">
    <citation type="submission" date="2015-01" db="EMBL/GenBank/DDBJ databases">
        <title>Evolution of Trichinella species and genotypes.</title>
        <authorList>
            <person name="Korhonen P.K."/>
            <person name="Edoardo P."/>
            <person name="Giuseppe L.R."/>
            <person name="Gasser R.B."/>
        </authorList>
    </citation>
    <scope>NUCLEOTIDE SEQUENCE [LARGE SCALE GENOMIC DNA]</scope>
    <source>
        <strain evidence="2">ISS13</strain>
    </source>
</reference>
<feature type="region of interest" description="Disordered" evidence="1">
    <location>
        <begin position="86"/>
        <end position="108"/>
    </location>
</feature>
<sequence length="108" mass="12423">MMSLDTANSLSVRLQQANLHLGAFLRLHAPQLKRRLFEYYGESNGGNFYALTGPDAARLYILAFGIKYDVLLRFKRYFYDSVNTLGSEQQQRSNSGTKPREYLQHCNP</sequence>
<organism evidence="2 3">
    <name type="scientific">Trichinella pseudospiralis</name>
    <name type="common">Parasitic roundworm</name>
    <dbReference type="NCBI Taxonomy" id="6337"/>
    <lineage>
        <taxon>Eukaryota</taxon>
        <taxon>Metazoa</taxon>
        <taxon>Ecdysozoa</taxon>
        <taxon>Nematoda</taxon>
        <taxon>Enoplea</taxon>
        <taxon>Dorylaimia</taxon>
        <taxon>Trichinellida</taxon>
        <taxon>Trichinellidae</taxon>
        <taxon>Trichinella</taxon>
    </lineage>
</organism>
<feature type="compositionally biased region" description="Polar residues" evidence="1">
    <location>
        <begin position="86"/>
        <end position="97"/>
    </location>
</feature>
<gene>
    <name evidence="2" type="ORF">T4A_7521</name>
</gene>
<comment type="caution">
    <text evidence="2">The sequence shown here is derived from an EMBL/GenBank/DDBJ whole genome shotgun (WGS) entry which is preliminary data.</text>
</comment>
<protein>
    <submittedName>
        <fullName evidence="2">Uncharacterized protein</fullName>
    </submittedName>
</protein>
<name>A0A0V1ET04_TRIPS</name>
<dbReference type="Proteomes" id="UP000054632">
    <property type="component" value="Unassembled WGS sequence"/>
</dbReference>
<dbReference type="EMBL" id="JYDR01000013">
    <property type="protein sequence ID" value="KRY76179.1"/>
    <property type="molecule type" value="Genomic_DNA"/>
</dbReference>
<dbReference type="AlphaFoldDB" id="A0A0V1ET04"/>
<evidence type="ECO:0000256" key="1">
    <source>
        <dbReference type="SAM" id="MobiDB-lite"/>
    </source>
</evidence>
<evidence type="ECO:0000313" key="3">
    <source>
        <dbReference type="Proteomes" id="UP000054632"/>
    </source>
</evidence>
<feature type="compositionally biased region" description="Basic and acidic residues" evidence="1">
    <location>
        <begin position="98"/>
        <end position="108"/>
    </location>
</feature>